<protein>
    <submittedName>
        <fullName evidence="1">Uncharacterized protein</fullName>
    </submittedName>
</protein>
<dbReference type="Proteomes" id="UP001057402">
    <property type="component" value="Chromosome 10"/>
</dbReference>
<gene>
    <name evidence="1" type="ORF">MLD38_034706</name>
</gene>
<organism evidence="1 2">
    <name type="scientific">Melastoma candidum</name>
    <dbReference type="NCBI Taxonomy" id="119954"/>
    <lineage>
        <taxon>Eukaryota</taxon>
        <taxon>Viridiplantae</taxon>
        <taxon>Streptophyta</taxon>
        <taxon>Embryophyta</taxon>
        <taxon>Tracheophyta</taxon>
        <taxon>Spermatophyta</taxon>
        <taxon>Magnoliopsida</taxon>
        <taxon>eudicotyledons</taxon>
        <taxon>Gunneridae</taxon>
        <taxon>Pentapetalae</taxon>
        <taxon>rosids</taxon>
        <taxon>malvids</taxon>
        <taxon>Myrtales</taxon>
        <taxon>Melastomataceae</taxon>
        <taxon>Melastomatoideae</taxon>
        <taxon>Melastomateae</taxon>
        <taxon>Melastoma</taxon>
    </lineage>
</organism>
<keyword evidence="2" id="KW-1185">Reference proteome</keyword>
<evidence type="ECO:0000313" key="2">
    <source>
        <dbReference type="Proteomes" id="UP001057402"/>
    </source>
</evidence>
<accession>A0ACB9MAS4</accession>
<dbReference type="EMBL" id="CM042889">
    <property type="protein sequence ID" value="KAI4321307.1"/>
    <property type="molecule type" value="Genomic_DNA"/>
</dbReference>
<reference evidence="2" key="1">
    <citation type="journal article" date="2023" name="Front. Plant Sci.">
        <title>Chromosomal-level genome assembly of Melastoma candidum provides insights into trichome evolution.</title>
        <authorList>
            <person name="Zhong Y."/>
            <person name="Wu W."/>
            <person name="Sun C."/>
            <person name="Zou P."/>
            <person name="Liu Y."/>
            <person name="Dai S."/>
            <person name="Zhou R."/>
        </authorList>
    </citation>
    <scope>NUCLEOTIDE SEQUENCE [LARGE SCALE GENOMIC DNA]</scope>
</reference>
<evidence type="ECO:0000313" key="1">
    <source>
        <dbReference type="EMBL" id="KAI4321307.1"/>
    </source>
</evidence>
<comment type="caution">
    <text evidence="1">The sequence shown here is derived from an EMBL/GenBank/DDBJ whole genome shotgun (WGS) entry which is preliminary data.</text>
</comment>
<name>A0ACB9MAS4_9MYRT</name>
<proteinExistence type="predicted"/>
<sequence length="416" mass="47853">MKVLPPDDVPNARSKQPLKFATLPLVAIPLVLLLTTIPIQWRGGLWKLSGLVPGIHHGSMSRCNLFEGKWIPYDGRTYYDSSSCSLIIDQVNCFKFGRPDSEFLRWRWKPDGCDLPLFDARGFLELARGKSMAFVGDSLGRNQMNSLQCLLSSVRLCDLSESPKDLTKEYRDDPYFPRWYFPSYNFTLTTLWAPFLVKSVESDPNSQNSIVSLWLDEPNESWTSEIDRFDFIILSAGIWLFRPLLFYENGSVVGCNWDSCENHNMSKLGRTYGFQKVFRTTFATLLQKEYKGVTVFRTYSPQHFENGRWNTGGTCTRTEPFTSLNETASIFDRDETDAYQIPVEEFKVAEKVAIERRLKLRFMDTTKMMLLRPDGHPNFYRNTSQGNASIADCVHWCLPGPIDALNEILQYYLIST</sequence>